<sequence length="42" mass="5036">MYVSYFFPMALNSPFEDRILKNPVRQDMKRKPKELFNAGENL</sequence>
<proteinExistence type="predicted"/>
<organism evidence="1">
    <name type="scientific">uncultured Desulfobacterium sp</name>
    <dbReference type="NCBI Taxonomy" id="201089"/>
    <lineage>
        <taxon>Bacteria</taxon>
        <taxon>Pseudomonadati</taxon>
        <taxon>Thermodesulfobacteriota</taxon>
        <taxon>Desulfobacteria</taxon>
        <taxon>Desulfobacterales</taxon>
        <taxon>Desulfobacteriaceae</taxon>
        <taxon>Desulfobacterium</taxon>
        <taxon>environmental samples</taxon>
    </lineage>
</organism>
<gene>
    <name evidence="1" type="ORF">N47_N26610</name>
</gene>
<dbReference type="EMBL" id="FR695879">
    <property type="protein sequence ID" value="CBX31836.1"/>
    <property type="molecule type" value="Genomic_DNA"/>
</dbReference>
<dbReference type="AlphaFoldDB" id="E1YMP2"/>
<name>E1YMP2_9BACT</name>
<accession>E1YMP2</accession>
<reference evidence="1" key="1">
    <citation type="journal article" date="2011" name="Environ. Microbiol.">
        <title>Genomic insights into the metabolic potential of the polycyclic aromatic hydrocarbon degrading sulfate-reducing Deltaproteobacterium N47.</title>
        <authorList>
            <person name="Bergmann F."/>
            <person name="Selesi D."/>
            <person name="Weinmaier T."/>
            <person name="Tischler P."/>
            <person name="Rattei T."/>
            <person name="Meckenstock R.U."/>
        </authorList>
    </citation>
    <scope>NUCLEOTIDE SEQUENCE</scope>
</reference>
<protein>
    <submittedName>
        <fullName evidence="1">Uncharacterized protein</fullName>
    </submittedName>
</protein>
<evidence type="ECO:0000313" key="1">
    <source>
        <dbReference type="EMBL" id="CBX31836.1"/>
    </source>
</evidence>